<keyword evidence="4" id="KW-1185">Reference proteome</keyword>
<protein>
    <submittedName>
        <fullName evidence="3">Tripartite tricarboxylate transporter TctB family protein</fullName>
    </submittedName>
</protein>
<keyword evidence="1" id="KW-0472">Membrane</keyword>
<evidence type="ECO:0000256" key="1">
    <source>
        <dbReference type="SAM" id="Phobius"/>
    </source>
</evidence>
<gene>
    <name evidence="3" type="ORF">OEG82_07345</name>
</gene>
<feature type="transmembrane region" description="Helical" evidence="1">
    <location>
        <begin position="9"/>
        <end position="30"/>
    </location>
</feature>
<comment type="caution">
    <text evidence="3">The sequence shown here is derived from an EMBL/GenBank/DDBJ whole genome shotgun (WGS) entry which is preliminary data.</text>
</comment>
<keyword evidence="1" id="KW-1133">Transmembrane helix</keyword>
<keyword evidence="1" id="KW-0812">Transmembrane</keyword>
<name>A0ABT3YD77_9HYPH</name>
<dbReference type="Pfam" id="PF07331">
    <property type="entry name" value="TctB"/>
    <property type="match status" value="1"/>
</dbReference>
<dbReference type="EMBL" id="JAOVZQ010000001">
    <property type="protein sequence ID" value="MCY0093834.1"/>
    <property type="molecule type" value="Genomic_DNA"/>
</dbReference>
<feature type="transmembrane region" description="Helical" evidence="1">
    <location>
        <begin position="105"/>
        <end position="122"/>
    </location>
</feature>
<dbReference type="RefSeq" id="WP_267611778.1">
    <property type="nucleotide sequence ID" value="NZ_JAOVZQ010000001.1"/>
</dbReference>
<feature type="transmembrane region" description="Helical" evidence="1">
    <location>
        <begin position="42"/>
        <end position="61"/>
    </location>
</feature>
<feature type="domain" description="DUF1468" evidence="2">
    <location>
        <begin position="16"/>
        <end position="154"/>
    </location>
</feature>
<reference evidence="3" key="1">
    <citation type="submission" date="2022-10" db="EMBL/GenBank/DDBJ databases">
        <title>Hoeflea sp. J2-29, isolated from marine algae.</title>
        <authorList>
            <person name="Kristyanto S."/>
            <person name="Kim J.M."/>
            <person name="Jeon C.O."/>
        </authorList>
    </citation>
    <scope>NUCLEOTIDE SEQUENCE</scope>
    <source>
        <strain evidence="3">J2-29</strain>
    </source>
</reference>
<evidence type="ECO:0000313" key="3">
    <source>
        <dbReference type="EMBL" id="MCY0093834.1"/>
    </source>
</evidence>
<evidence type="ECO:0000313" key="4">
    <source>
        <dbReference type="Proteomes" id="UP001081283"/>
    </source>
</evidence>
<dbReference type="InterPro" id="IPR009936">
    <property type="entry name" value="DUF1468"/>
</dbReference>
<dbReference type="Proteomes" id="UP001081283">
    <property type="component" value="Unassembled WGS sequence"/>
</dbReference>
<sequence length="158" mass="17366">MGEPSQRRVVIWGHLLLLCVIAAVILAYWLDARGTSLKTNNLLLVQPAAILGLVLVALVLPQVFRKTAVQDLPDAAHRRQEVLKVARVALLAGAFGIFVFSLETIGFDIATFIFVAVGLYLCGEKRLWVIGVYSVIFTVLVVYGYQALVPYPFPLTVL</sequence>
<organism evidence="3 4">
    <name type="scientific">Hoeflea ulvae</name>
    <dbReference type="NCBI Taxonomy" id="2983764"/>
    <lineage>
        <taxon>Bacteria</taxon>
        <taxon>Pseudomonadati</taxon>
        <taxon>Pseudomonadota</taxon>
        <taxon>Alphaproteobacteria</taxon>
        <taxon>Hyphomicrobiales</taxon>
        <taxon>Rhizobiaceae</taxon>
        <taxon>Hoeflea</taxon>
    </lineage>
</organism>
<evidence type="ECO:0000259" key="2">
    <source>
        <dbReference type="Pfam" id="PF07331"/>
    </source>
</evidence>
<accession>A0ABT3YD77</accession>
<proteinExistence type="predicted"/>
<feature type="transmembrane region" description="Helical" evidence="1">
    <location>
        <begin position="127"/>
        <end position="148"/>
    </location>
</feature>